<feature type="compositionally biased region" description="Low complexity" evidence="1">
    <location>
        <begin position="655"/>
        <end position="664"/>
    </location>
</feature>
<feature type="region of interest" description="Disordered" evidence="1">
    <location>
        <begin position="427"/>
        <end position="459"/>
    </location>
</feature>
<feature type="compositionally biased region" description="Basic and acidic residues" evidence="1">
    <location>
        <begin position="1189"/>
        <end position="1206"/>
    </location>
</feature>
<organism evidence="2 3">
    <name type="scientific">Drechmeria coniospora</name>
    <name type="common">Nematophagous fungus</name>
    <name type="synonym">Meria coniospora</name>
    <dbReference type="NCBI Taxonomy" id="98403"/>
    <lineage>
        <taxon>Eukaryota</taxon>
        <taxon>Fungi</taxon>
        <taxon>Dikarya</taxon>
        <taxon>Ascomycota</taxon>
        <taxon>Pezizomycotina</taxon>
        <taxon>Sordariomycetes</taxon>
        <taxon>Hypocreomycetidae</taxon>
        <taxon>Hypocreales</taxon>
        <taxon>Ophiocordycipitaceae</taxon>
        <taxon>Drechmeria</taxon>
    </lineage>
</organism>
<feature type="region of interest" description="Disordered" evidence="1">
    <location>
        <begin position="483"/>
        <end position="540"/>
    </location>
</feature>
<feature type="compositionally biased region" description="Low complexity" evidence="1">
    <location>
        <begin position="188"/>
        <end position="204"/>
    </location>
</feature>
<sequence>MTSPGSPPAAVTQSAAASSSLTVNNTPRTAPSSRRGSRTSQQPTLLSFTTPSHGQVRRLHGLVADETAGDQHSPQKGGHSLRKRARVDYTFEHVEDDVQVPSSSSRRKRRSEQPSVDGDAYDVNSFKNRDASSSLPPSAEGAVPPSIRRHPVRRNTETMDYRDDDDVQDTIEVGVSFSDLDASDGHASGRSPSPNRSSPEPETSGNIELGLNGAVDGYASNSSYVPVPVAATALEVDTASPPPDLFTTPVRWAVDEVASPRPAEFAPLRSLPVAHDTPQDPDQSESHDVCAIDPALELTIVSTPPVEPVVLPTTVSPAAAPAVAAAAADVVGSAAVDSASASSSAPTTAPTTASNAASAAVPAPAAASSAGPTPAPEIVVADVVQPRGQVTIKGPSASLQLAPPVDQADLKFASSDDEAQLSRQLLGENQALESPRRDPEPSAPSRTAGPQDLLPPEADTPAVQVTDAGRDDGVREINDVGLQVVGDVKSTPPSTQRDKPLAPPTITVSDTTVVESAEPADGSSEPASTSLLAPSDESSTRLIATDGAPHVDDARDDATPPCPLDIFAIPSYSASRLETLMQGRYAHLSPYILDEYESYPNKVAVTYANEIEEQAAKAKAAEEEAKVKEAEGAKAPEETKPTSEAQTAGSKDAEAAATEPAPTDVPVGSQNDAGQADEMKAGAEREPDDKEAGAEAMEAQDGDDDFAEADDASNDDVMMEDLGDGPEPDVEVPTPGLGTPVPEPAIADSALPTAANSPVAFGETTASAPVNQDPKRRYFKYKKLRPKEDFAAALKDYESMSTQELFDVLQVVNITMRDLQREYFEDADIWLHQENAQVREGHDKKLAKKVAVNPDAEEKFPIYNSKGIKSKDMVYLHTLAPFYEQPLNNLLAAIYGKEPRADPNMIEAADPNQKAGVVTRSRAAKVVVTPETEVLSTARLRSKMPAAHASRSGTPAPSKLVGRKRKGVSVVDEVAAKSDSSPEPEEERRPKRRRRGKSAANRDLEEAAVSTPEPAGKAVTPIKVGRKRGRKPSSYYLGSNAADEPVRKQKMDEVEGETSKPKRKLLTLKIPKTKNYSEPSSAITDNGDSRPSTASSDSSSHTADSSYSFRPKRQKRFRHEPDDGQPDRTPAKRRGKRASAFQGGDSYAAAADAALTVEPPHTVPRKTTKIKVVNKSASGRLSTPAVMPIHDDERPKDYKMMTKSEKMSASMKSRWANGNMAQAVEKRKATLAAKKAAQSSTDPKLGVTSKSKPKPKAAKKEAAIARQERQMSQQHHLHQEPVAHQSQARPTATEFIHHHHGMPNMGYP</sequence>
<feature type="compositionally biased region" description="Basic and acidic residues" evidence="1">
    <location>
        <begin position="1119"/>
        <end position="1130"/>
    </location>
</feature>
<feature type="compositionally biased region" description="Polar residues" evidence="1">
    <location>
        <begin position="1074"/>
        <end position="1091"/>
    </location>
</feature>
<dbReference type="RefSeq" id="XP_040656843.1">
    <property type="nucleotide sequence ID" value="XM_040801810.1"/>
</dbReference>
<feature type="compositionally biased region" description="Low complexity" evidence="1">
    <location>
        <begin position="1092"/>
        <end position="1108"/>
    </location>
</feature>
<feature type="compositionally biased region" description="Acidic residues" evidence="1">
    <location>
        <begin position="698"/>
        <end position="730"/>
    </location>
</feature>
<feature type="compositionally biased region" description="Basic and acidic residues" evidence="1">
    <location>
        <begin position="677"/>
        <end position="693"/>
    </location>
</feature>
<evidence type="ECO:0000256" key="1">
    <source>
        <dbReference type="SAM" id="MobiDB-lite"/>
    </source>
</evidence>
<feature type="compositionally biased region" description="Low complexity" evidence="1">
    <location>
        <begin position="8"/>
        <end position="20"/>
    </location>
</feature>
<feature type="compositionally biased region" description="Basic and acidic residues" evidence="1">
    <location>
        <begin position="1258"/>
        <end position="1269"/>
    </location>
</feature>
<dbReference type="Proteomes" id="UP000076580">
    <property type="component" value="Chromosome 02"/>
</dbReference>
<evidence type="ECO:0000313" key="2">
    <source>
        <dbReference type="EMBL" id="KYK57491.1"/>
    </source>
</evidence>
<name>A0A151GKC7_DRECN</name>
<protein>
    <submittedName>
        <fullName evidence="2">Uncharacterized protein</fullName>
    </submittedName>
</protein>
<feature type="region of interest" description="Disordered" evidence="1">
    <location>
        <begin position="938"/>
        <end position="1144"/>
    </location>
</feature>
<proteinExistence type="predicted"/>
<feature type="region of interest" description="Disordered" evidence="1">
    <location>
        <begin position="1158"/>
        <end position="1308"/>
    </location>
</feature>
<feature type="compositionally biased region" description="Basic and acidic residues" evidence="1">
    <location>
        <begin position="1044"/>
        <end position="1060"/>
    </location>
</feature>
<dbReference type="InParanoid" id="A0A151GKC7"/>
<accession>A0A151GKC7</accession>
<comment type="caution">
    <text evidence="2">The sequence shown here is derived from an EMBL/GenBank/DDBJ whole genome shotgun (WGS) entry which is preliminary data.</text>
</comment>
<dbReference type="EMBL" id="LAYC01000002">
    <property type="protein sequence ID" value="KYK57491.1"/>
    <property type="molecule type" value="Genomic_DNA"/>
</dbReference>
<gene>
    <name evidence="2" type="ORF">DCS_04501</name>
</gene>
<reference evidence="2 3" key="1">
    <citation type="journal article" date="2016" name="Sci. Rep.">
        <title>Insights into Adaptations to a Near-Obligate Nematode Endoparasitic Lifestyle from the Finished Genome of Drechmeria coniospora.</title>
        <authorList>
            <person name="Zhang L."/>
            <person name="Zhou Z."/>
            <person name="Guo Q."/>
            <person name="Fokkens L."/>
            <person name="Miskei M."/>
            <person name="Pocsi I."/>
            <person name="Zhang W."/>
            <person name="Chen M."/>
            <person name="Wang L."/>
            <person name="Sun Y."/>
            <person name="Donzelli B.G."/>
            <person name="Gibson D.M."/>
            <person name="Nelson D.R."/>
            <person name="Luo J.G."/>
            <person name="Rep M."/>
            <person name="Liu H."/>
            <person name="Yang S."/>
            <person name="Wang J."/>
            <person name="Krasnoff S.B."/>
            <person name="Xu Y."/>
            <person name="Molnar I."/>
            <person name="Lin M."/>
        </authorList>
    </citation>
    <scope>NUCLEOTIDE SEQUENCE [LARGE SCALE GENOMIC DNA]</scope>
    <source>
        <strain evidence="2 3">ARSEF 6962</strain>
    </source>
</reference>
<feature type="compositionally biased region" description="Polar residues" evidence="1">
    <location>
        <begin position="525"/>
        <end position="540"/>
    </location>
</feature>
<feature type="region of interest" description="Disordered" evidence="1">
    <location>
        <begin position="614"/>
        <end position="747"/>
    </location>
</feature>
<feature type="compositionally biased region" description="Basic and acidic residues" evidence="1">
    <location>
        <begin position="614"/>
        <end position="641"/>
    </location>
</feature>
<keyword evidence="3" id="KW-1185">Reference proteome</keyword>
<dbReference type="STRING" id="98403.A0A151GKC7"/>
<feature type="compositionally biased region" description="Polar residues" evidence="1">
    <location>
        <begin position="21"/>
        <end position="53"/>
    </location>
</feature>
<dbReference type="GeneID" id="63717144"/>
<feature type="region of interest" description="Disordered" evidence="1">
    <location>
        <begin position="1"/>
        <end position="213"/>
    </location>
</feature>
<evidence type="ECO:0000313" key="3">
    <source>
        <dbReference type="Proteomes" id="UP000076580"/>
    </source>
</evidence>
<feature type="region of interest" description="Disordered" evidence="1">
    <location>
        <begin position="268"/>
        <end position="287"/>
    </location>
</feature>